<dbReference type="InterPro" id="IPR003834">
    <property type="entry name" value="Cyt_c_assmbl_TM_dom"/>
</dbReference>
<feature type="transmembrane region" description="Helical" evidence="6">
    <location>
        <begin position="477"/>
        <end position="498"/>
    </location>
</feature>
<keyword evidence="5 6" id="KW-0472">Membrane</keyword>
<sequence>MRGWFYILMTTLFMLVATGPGMAESAPAPGAIHLPMRLVAESENPAAGSKTTLAIVATPEKGWHGYWKNGGDAGLPTEAHWTLPQGVSAGELRYPVPGRLKIAGLMNYVYERPFTLLVDLAVPAGLAKGTPLPITVKLDYLVCTDTICVPESQTLSTRLTVGDGAVNPATRTEFDRWRAALPKPLGGDGVIETAGKTVRIAVPLPASVAVKEAYFFPERSGVIDHAAPQAMTRNGDQLILAMPAAAVPTPGPISGVLSIGAGQGLSFAAKPGAIAGSSGGGDTGFGAVALAFLGAVLGGLLLNIMPCVFPILSLKALSLAKGGGDERHARAEALAYTAGVVLVCVGLGVVLLALRAGGQSAGWAFQLQDPRVIGVLLLLVAGIAFNLAGLFELPTPAFAGRSGAMGSFATGALAAFVATPCSGPFMAGALGAALVLPAAAALAVFAGLGIGIALPFIAIGFVPALRRRLPKPGMWMVRLRHILSVPMFLTALALAWILGQEAGVTGMTLGLAAALLASLGFWWTGLRQHGGKGRAGWPAVVALVLAVGIVVTVKPAAAVAKTTADTAFTEAKLEDLRKANRPVFAYFTADWCLSCKVNEAAAIERSSVRDAFARNKVAMLVGDWTDGDPVLGRFIERHNRAGVPLYLYYAPGAKEPQVLPQVLTPSMLEKLGA</sequence>
<proteinExistence type="predicted"/>
<keyword evidence="2 6" id="KW-0812">Transmembrane</keyword>
<dbReference type="GO" id="GO:0045454">
    <property type="term" value="P:cell redox homeostasis"/>
    <property type="evidence" value="ECO:0007669"/>
    <property type="project" value="TreeGrafter"/>
</dbReference>
<dbReference type="GO" id="GO:0016020">
    <property type="term" value="C:membrane"/>
    <property type="evidence" value="ECO:0007669"/>
    <property type="project" value="UniProtKB-SubCell"/>
</dbReference>
<dbReference type="RefSeq" id="WP_058752684.1">
    <property type="nucleotide sequence ID" value="NZ_LDTE01000070.1"/>
</dbReference>
<feature type="transmembrane region" description="Helical" evidence="6">
    <location>
        <begin position="535"/>
        <end position="553"/>
    </location>
</feature>
<gene>
    <name evidence="10" type="ORF">SB4_11625</name>
</gene>
<dbReference type="InterPro" id="IPR036249">
    <property type="entry name" value="Thioredoxin-like_sf"/>
</dbReference>
<feature type="chain" id="PRO_5007548893" evidence="7">
    <location>
        <begin position="24"/>
        <end position="673"/>
    </location>
</feature>
<dbReference type="GO" id="GO:0017004">
    <property type="term" value="P:cytochrome complex assembly"/>
    <property type="evidence" value="ECO:0007669"/>
    <property type="project" value="UniProtKB-KW"/>
</dbReference>
<dbReference type="PANTHER" id="PTHR32234">
    <property type="entry name" value="THIOL:DISULFIDE INTERCHANGE PROTEIN DSBD"/>
    <property type="match status" value="1"/>
</dbReference>
<feature type="transmembrane region" description="Helical" evidence="6">
    <location>
        <begin position="372"/>
        <end position="391"/>
    </location>
</feature>
<protein>
    <submittedName>
        <fullName evidence="10">Thiol:disulfide interchange protein</fullName>
    </submittedName>
</protein>
<evidence type="ECO:0000256" key="6">
    <source>
        <dbReference type="SAM" id="Phobius"/>
    </source>
</evidence>
<feature type="transmembrane region" description="Helical" evidence="6">
    <location>
        <begin position="285"/>
        <end position="312"/>
    </location>
</feature>
<organism evidence="10 11">
    <name type="scientific">Sphingomonas sanguinis</name>
    <dbReference type="NCBI Taxonomy" id="33051"/>
    <lineage>
        <taxon>Bacteria</taxon>
        <taxon>Pseudomonadati</taxon>
        <taxon>Pseudomonadota</taxon>
        <taxon>Alphaproteobacteria</taxon>
        <taxon>Sphingomonadales</taxon>
        <taxon>Sphingomonadaceae</taxon>
        <taxon>Sphingomonas</taxon>
    </lineage>
</organism>
<feature type="transmembrane region" description="Helical" evidence="6">
    <location>
        <begin position="442"/>
        <end position="465"/>
    </location>
</feature>
<dbReference type="AlphaFoldDB" id="A0A147ISP3"/>
<comment type="caution">
    <text evidence="10">The sequence shown here is derived from an EMBL/GenBank/DDBJ whole genome shotgun (WGS) entry which is preliminary data.</text>
</comment>
<dbReference type="Pfam" id="PF13899">
    <property type="entry name" value="Thioredoxin_7"/>
    <property type="match status" value="1"/>
</dbReference>
<dbReference type="EMBL" id="LDTE01000070">
    <property type="protein sequence ID" value="KTT98301.1"/>
    <property type="molecule type" value="Genomic_DNA"/>
</dbReference>
<evidence type="ECO:0000256" key="2">
    <source>
        <dbReference type="ARBA" id="ARBA00022692"/>
    </source>
</evidence>
<accession>A0A147ISP3</accession>
<evidence type="ECO:0000256" key="3">
    <source>
        <dbReference type="ARBA" id="ARBA00022748"/>
    </source>
</evidence>
<dbReference type="InterPro" id="IPR028250">
    <property type="entry name" value="DsbDN"/>
</dbReference>
<feature type="transmembrane region" description="Helical" evidence="6">
    <location>
        <begin position="333"/>
        <end position="352"/>
    </location>
</feature>
<keyword evidence="3" id="KW-0201">Cytochrome c-type biogenesis</keyword>
<keyword evidence="4 6" id="KW-1133">Transmembrane helix</keyword>
<dbReference type="InterPro" id="IPR035671">
    <property type="entry name" value="DsbD_gamma"/>
</dbReference>
<dbReference type="OrthoDB" id="9811036at2"/>
<evidence type="ECO:0000256" key="5">
    <source>
        <dbReference type="ARBA" id="ARBA00023136"/>
    </source>
</evidence>
<feature type="domain" description="Thiol:disulfide interchange protein DsbD N-terminal" evidence="9">
    <location>
        <begin position="46"/>
        <end position="157"/>
    </location>
</feature>
<evidence type="ECO:0000259" key="9">
    <source>
        <dbReference type="Pfam" id="PF11412"/>
    </source>
</evidence>
<reference evidence="10 11" key="1">
    <citation type="journal article" date="2016" name="Front. Microbiol.">
        <title>Genomic Resource of Rice Seed Associated Bacteria.</title>
        <authorList>
            <person name="Midha S."/>
            <person name="Bansal K."/>
            <person name="Sharma S."/>
            <person name="Kumar N."/>
            <person name="Patil P.P."/>
            <person name="Chaudhry V."/>
            <person name="Patil P.B."/>
        </authorList>
    </citation>
    <scope>NUCLEOTIDE SEQUENCE [LARGE SCALE GENOMIC DNA]</scope>
    <source>
        <strain evidence="10 11">SB4</strain>
    </source>
</reference>
<dbReference type="PANTHER" id="PTHR32234:SF3">
    <property type="entry name" value="SUPPRESSION OF COPPER SENSITIVITY PROTEIN"/>
    <property type="match status" value="1"/>
</dbReference>
<feature type="transmembrane region" description="Helical" evidence="6">
    <location>
        <begin position="504"/>
        <end position="523"/>
    </location>
</feature>
<name>A0A147ISP3_9SPHN</name>
<dbReference type="Pfam" id="PF11412">
    <property type="entry name" value="DsbD_N"/>
    <property type="match status" value="1"/>
</dbReference>
<evidence type="ECO:0000259" key="8">
    <source>
        <dbReference type="Pfam" id="PF02683"/>
    </source>
</evidence>
<dbReference type="Proteomes" id="UP000074072">
    <property type="component" value="Unassembled WGS sequence"/>
</dbReference>
<comment type="subcellular location">
    <subcellularLocation>
        <location evidence="1">Membrane</location>
        <topology evidence="1">Multi-pass membrane protein</topology>
    </subcellularLocation>
</comment>
<feature type="signal peptide" evidence="7">
    <location>
        <begin position="1"/>
        <end position="23"/>
    </location>
</feature>
<dbReference type="PATRIC" id="fig|33051.4.peg.3143"/>
<keyword evidence="7" id="KW-0732">Signal</keyword>
<feature type="transmembrane region" description="Helical" evidence="6">
    <location>
        <begin position="412"/>
        <end position="436"/>
    </location>
</feature>
<dbReference type="SUPFAM" id="SSF52833">
    <property type="entry name" value="Thioredoxin-like"/>
    <property type="match status" value="1"/>
</dbReference>
<evidence type="ECO:0000256" key="4">
    <source>
        <dbReference type="ARBA" id="ARBA00022989"/>
    </source>
</evidence>
<dbReference type="Pfam" id="PF02683">
    <property type="entry name" value="DsbD_TM"/>
    <property type="match status" value="1"/>
</dbReference>
<feature type="domain" description="Cytochrome C biogenesis protein transmembrane" evidence="8">
    <location>
        <begin position="293"/>
        <end position="494"/>
    </location>
</feature>
<dbReference type="CDD" id="cd02953">
    <property type="entry name" value="DsbDgamma"/>
    <property type="match status" value="1"/>
</dbReference>
<dbReference type="GO" id="GO:0015035">
    <property type="term" value="F:protein-disulfide reductase activity"/>
    <property type="evidence" value="ECO:0007669"/>
    <property type="project" value="TreeGrafter"/>
</dbReference>
<evidence type="ECO:0000313" key="11">
    <source>
        <dbReference type="Proteomes" id="UP000074072"/>
    </source>
</evidence>
<evidence type="ECO:0000313" key="10">
    <source>
        <dbReference type="EMBL" id="KTT98301.1"/>
    </source>
</evidence>
<evidence type="ECO:0000256" key="1">
    <source>
        <dbReference type="ARBA" id="ARBA00004141"/>
    </source>
</evidence>
<evidence type="ECO:0000256" key="7">
    <source>
        <dbReference type="SAM" id="SignalP"/>
    </source>
</evidence>
<dbReference type="Gene3D" id="3.40.30.10">
    <property type="entry name" value="Glutaredoxin"/>
    <property type="match status" value="1"/>
</dbReference>